<feature type="region of interest" description="Disordered" evidence="1">
    <location>
        <begin position="195"/>
        <end position="396"/>
    </location>
</feature>
<feature type="compositionally biased region" description="Basic and acidic residues" evidence="1">
    <location>
        <begin position="37"/>
        <end position="52"/>
    </location>
</feature>
<evidence type="ECO:0000256" key="1">
    <source>
        <dbReference type="SAM" id="MobiDB-lite"/>
    </source>
</evidence>
<protein>
    <submittedName>
        <fullName evidence="2">Uncharacterized protein</fullName>
    </submittedName>
</protein>
<accession>A0A3N4I2W7</accession>
<gene>
    <name evidence="2" type="ORF">BJ508DRAFT_327444</name>
</gene>
<feature type="region of interest" description="Disordered" evidence="1">
    <location>
        <begin position="1"/>
        <end position="77"/>
    </location>
</feature>
<dbReference type="Proteomes" id="UP000275078">
    <property type="component" value="Unassembled WGS sequence"/>
</dbReference>
<feature type="compositionally biased region" description="Basic residues" evidence="1">
    <location>
        <begin position="373"/>
        <end position="382"/>
    </location>
</feature>
<proteinExistence type="predicted"/>
<feature type="compositionally biased region" description="Basic and acidic residues" evidence="1">
    <location>
        <begin position="283"/>
        <end position="292"/>
    </location>
</feature>
<dbReference type="AlphaFoldDB" id="A0A3N4I2W7"/>
<name>A0A3N4I2W7_ASCIM</name>
<evidence type="ECO:0000313" key="2">
    <source>
        <dbReference type="EMBL" id="RPA80339.1"/>
    </source>
</evidence>
<feature type="compositionally biased region" description="Polar residues" evidence="1">
    <location>
        <begin position="335"/>
        <end position="348"/>
    </location>
</feature>
<feature type="compositionally biased region" description="Polar residues" evidence="1">
    <location>
        <begin position="387"/>
        <end position="396"/>
    </location>
</feature>
<sequence>MSSTDLEPIGLDQRPSSSPPSNSSPAETSPAHGSPESTDKLTERSATLDDKTPPSPTSDAALVQPPRPLRYQPPNHLPLSLSVEAPRVFEKARSANHRSDIIISAREKIKNAEGFNMTDLSFFGAAFRDLLPNAPPAPPDHDPELKWREDDDLVSELNNDLQYAWSVEQREKLCLFGTQPSKEFIEGLVKSALEGKAKAKGRREAKGRKKEAKVVKKLSKGRRARRDTPNTPSTRRRKEEEREGVAGIAEVVQVETQNSESSEGEGTDQASERAAGVLVGTDLKGREEKKAQSEQAQLSPKDEGVVHALPISPRPEPPHASQPNLEPSACIRHGPSSNGHEVGTQQKGVSGEVCPGINQSAARIDPVSLANPRLKKNQKARVLRQALSGSKSIREP</sequence>
<reference evidence="2 3" key="1">
    <citation type="journal article" date="2018" name="Nat. Ecol. Evol.">
        <title>Pezizomycetes genomes reveal the molecular basis of ectomycorrhizal truffle lifestyle.</title>
        <authorList>
            <person name="Murat C."/>
            <person name="Payen T."/>
            <person name="Noel B."/>
            <person name="Kuo A."/>
            <person name="Morin E."/>
            <person name="Chen J."/>
            <person name="Kohler A."/>
            <person name="Krizsan K."/>
            <person name="Balestrini R."/>
            <person name="Da Silva C."/>
            <person name="Montanini B."/>
            <person name="Hainaut M."/>
            <person name="Levati E."/>
            <person name="Barry K.W."/>
            <person name="Belfiori B."/>
            <person name="Cichocki N."/>
            <person name="Clum A."/>
            <person name="Dockter R.B."/>
            <person name="Fauchery L."/>
            <person name="Guy J."/>
            <person name="Iotti M."/>
            <person name="Le Tacon F."/>
            <person name="Lindquist E.A."/>
            <person name="Lipzen A."/>
            <person name="Malagnac F."/>
            <person name="Mello A."/>
            <person name="Molinier V."/>
            <person name="Miyauchi S."/>
            <person name="Poulain J."/>
            <person name="Riccioni C."/>
            <person name="Rubini A."/>
            <person name="Sitrit Y."/>
            <person name="Splivallo R."/>
            <person name="Traeger S."/>
            <person name="Wang M."/>
            <person name="Zifcakova L."/>
            <person name="Wipf D."/>
            <person name="Zambonelli A."/>
            <person name="Paolocci F."/>
            <person name="Nowrousian M."/>
            <person name="Ottonello S."/>
            <person name="Baldrian P."/>
            <person name="Spatafora J.W."/>
            <person name="Henrissat B."/>
            <person name="Nagy L.G."/>
            <person name="Aury J.M."/>
            <person name="Wincker P."/>
            <person name="Grigoriev I.V."/>
            <person name="Bonfante P."/>
            <person name="Martin F.M."/>
        </authorList>
    </citation>
    <scope>NUCLEOTIDE SEQUENCE [LARGE SCALE GENOMIC DNA]</scope>
    <source>
        <strain evidence="2 3">RN42</strain>
    </source>
</reference>
<feature type="compositionally biased region" description="Basic residues" evidence="1">
    <location>
        <begin position="198"/>
        <end position="225"/>
    </location>
</feature>
<feature type="compositionally biased region" description="Low complexity" evidence="1">
    <location>
        <begin position="15"/>
        <end position="30"/>
    </location>
</feature>
<keyword evidence="3" id="KW-1185">Reference proteome</keyword>
<evidence type="ECO:0000313" key="3">
    <source>
        <dbReference type="Proteomes" id="UP000275078"/>
    </source>
</evidence>
<dbReference type="EMBL" id="ML119689">
    <property type="protein sequence ID" value="RPA80339.1"/>
    <property type="molecule type" value="Genomic_DNA"/>
</dbReference>
<organism evidence="2 3">
    <name type="scientific">Ascobolus immersus RN42</name>
    <dbReference type="NCBI Taxonomy" id="1160509"/>
    <lineage>
        <taxon>Eukaryota</taxon>
        <taxon>Fungi</taxon>
        <taxon>Dikarya</taxon>
        <taxon>Ascomycota</taxon>
        <taxon>Pezizomycotina</taxon>
        <taxon>Pezizomycetes</taxon>
        <taxon>Pezizales</taxon>
        <taxon>Ascobolaceae</taxon>
        <taxon>Ascobolus</taxon>
    </lineage>
</organism>